<dbReference type="InterPro" id="IPR023214">
    <property type="entry name" value="HAD_sf"/>
</dbReference>
<comment type="subcellular location">
    <subcellularLocation>
        <location evidence="1">Membrane</location>
        <topology evidence="1">Multi-pass membrane protein</topology>
    </subcellularLocation>
</comment>
<name>A0A3B0MH49_THEAN</name>
<feature type="transmembrane region" description="Helical" evidence="12">
    <location>
        <begin position="143"/>
        <end position="161"/>
    </location>
</feature>
<gene>
    <name evidence="16" type="ORF">TAT_000091600</name>
    <name evidence="17" type="ORF">TAV_000091000</name>
</gene>
<dbReference type="Gene3D" id="2.70.150.10">
    <property type="entry name" value="Calcium-transporting ATPase, cytoplasmic transduction domain A"/>
    <property type="match status" value="1"/>
</dbReference>
<evidence type="ECO:0000256" key="4">
    <source>
        <dbReference type="ARBA" id="ARBA00022723"/>
    </source>
</evidence>
<dbReference type="SUPFAM" id="SSF81653">
    <property type="entry name" value="Calcium ATPase, transduction domain A"/>
    <property type="match status" value="1"/>
</dbReference>
<dbReference type="InterPro" id="IPR018303">
    <property type="entry name" value="ATPase_P-typ_P_site"/>
</dbReference>
<feature type="domain" description="P-type ATPase A" evidence="14">
    <location>
        <begin position="477"/>
        <end position="636"/>
    </location>
</feature>
<feature type="transmembrane region" description="Helical" evidence="12">
    <location>
        <begin position="1293"/>
        <end position="1311"/>
    </location>
</feature>
<keyword evidence="4" id="KW-0479">Metal-binding</keyword>
<keyword evidence="13" id="KW-0732">Signal</keyword>
<dbReference type="PROSITE" id="PS00154">
    <property type="entry name" value="ATPASE_E1_E2"/>
    <property type="match status" value="1"/>
</dbReference>
<feature type="domain" description="Cation-transporting P-type ATPase N-terminal" evidence="15">
    <location>
        <begin position="386"/>
        <end position="429"/>
    </location>
</feature>
<feature type="transmembrane region" description="Helical" evidence="12">
    <location>
        <begin position="1208"/>
        <end position="1226"/>
    </location>
</feature>
<evidence type="ECO:0000256" key="11">
    <source>
        <dbReference type="SAM" id="MobiDB-lite"/>
    </source>
</evidence>
<dbReference type="VEuPathDB" id="PiroplasmaDB:TA06410"/>
<dbReference type="InterPro" id="IPR036412">
    <property type="entry name" value="HAD-like_sf"/>
</dbReference>
<evidence type="ECO:0000256" key="5">
    <source>
        <dbReference type="ARBA" id="ARBA00022741"/>
    </source>
</evidence>
<feature type="chain" id="PRO_5036075969" evidence="13">
    <location>
        <begin position="18"/>
        <end position="1409"/>
    </location>
</feature>
<dbReference type="SUPFAM" id="SSF81665">
    <property type="entry name" value="Calcium ATPase, transmembrane domain M"/>
    <property type="match status" value="1"/>
</dbReference>
<evidence type="ECO:0000313" key="16">
    <source>
        <dbReference type="EMBL" id="SVP89063.1"/>
    </source>
</evidence>
<feature type="transmembrane region" description="Helical" evidence="12">
    <location>
        <begin position="680"/>
        <end position="705"/>
    </location>
</feature>
<keyword evidence="5" id="KW-0547">Nucleotide-binding</keyword>
<dbReference type="InterPro" id="IPR059000">
    <property type="entry name" value="ATPase_P-type_domA"/>
</dbReference>
<keyword evidence="6" id="KW-0067">ATP-binding</keyword>
<feature type="region of interest" description="Disordered" evidence="11">
    <location>
        <begin position="86"/>
        <end position="118"/>
    </location>
</feature>
<dbReference type="GO" id="GO:0005524">
    <property type="term" value="F:ATP binding"/>
    <property type="evidence" value="ECO:0007669"/>
    <property type="project" value="UniProtKB-KW"/>
</dbReference>
<dbReference type="InterPro" id="IPR044492">
    <property type="entry name" value="P_typ_ATPase_HD_dom"/>
</dbReference>
<feature type="compositionally biased region" description="Basic and acidic residues" evidence="11">
    <location>
        <begin position="86"/>
        <end position="107"/>
    </location>
</feature>
<reference evidence="16" key="1">
    <citation type="submission" date="2018-07" db="EMBL/GenBank/DDBJ databases">
        <authorList>
            <person name="Quirk P.G."/>
            <person name="Krulwich T.A."/>
        </authorList>
    </citation>
    <scope>NUCLEOTIDE SEQUENCE</scope>
    <source>
        <strain evidence="16">Anand</strain>
    </source>
</reference>
<evidence type="ECO:0000256" key="10">
    <source>
        <dbReference type="ARBA" id="ARBA00023136"/>
    </source>
</evidence>
<comment type="similarity">
    <text evidence="2">Belongs to the cation transport ATPase (P-type) (TC 3.A.3) family. Type V subfamily.</text>
</comment>
<evidence type="ECO:0000256" key="6">
    <source>
        <dbReference type="ARBA" id="ARBA00022840"/>
    </source>
</evidence>
<feature type="signal peptide" evidence="13">
    <location>
        <begin position="1"/>
        <end position="17"/>
    </location>
</feature>
<dbReference type="GO" id="GO:0019829">
    <property type="term" value="F:ATPase-coupled monoatomic cation transmembrane transporter activity"/>
    <property type="evidence" value="ECO:0007669"/>
    <property type="project" value="TreeGrafter"/>
</dbReference>
<evidence type="ECO:0000256" key="1">
    <source>
        <dbReference type="ARBA" id="ARBA00004141"/>
    </source>
</evidence>
<evidence type="ECO:0000256" key="9">
    <source>
        <dbReference type="ARBA" id="ARBA00022989"/>
    </source>
</evidence>
<dbReference type="PANTHER" id="PTHR45630">
    <property type="entry name" value="CATION-TRANSPORTING ATPASE-RELATED"/>
    <property type="match status" value="1"/>
</dbReference>
<feature type="transmembrane region" description="Helical" evidence="12">
    <location>
        <begin position="655"/>
        <end position="674"/>
    </location>
</feature>
<dbReference type="Pfam" id="PF00122">
    <property type="entry name" value="E1-E2_ATPase"/>
    <property type="match status" value="1"/>
</dbReference>
<dbReference type="PRINTS" id="PR00119">
    <property type="entry name" value="CATATPASE"/>
</dbReference>
<feature type="transmembrane region" description="Helical" evidence="12">
    <location>
        <begin position="1261"/>
        <end position="1281"/>
    </location>
</feature>
<dbReference type="GO" id="GO:0140358">
    <property type="term" value="F:P-type transmembrane transporter activity"/>
    <property type="evidence" value="ECO:0007669"/>
    <property type="project" value="InterPro"/>
</dbReference>
<accession>A0A3B0MH49</accession>
<dbReference type="GO" id="GO:0016020">
    <property type="term" value="C:membrane"/>
    <property type="evidence" value="ECO:0007669"/>
    <property type="project" value="UniProtKB-SubCell"/>
</dbReference>
<dbReference type="PANTHER" id="PTHR45630:SF11">
    <property type="entry name" value="CATION-TRANSPORTING P-TYPE ATPASE N-TERMINAL DOMAIN-CONTAINING PROTEIN"/>
    <property type="match status" value="1"/>
</dbReference>
<evidence type="ECO:0000256" key="7">
    <source>
        <dbReference type="ARBA" id="ARBA00022842"/>
    </source>
</evidence>
<evidence type="ECO:0000256" key="8">
    <source>
        <dbReference type="ARBA" id="ARBA00022967"/>
    </source>
</evidence>
<sequence>MLIYKIFVLYFVTIAESSDISNNITTRRSSKSKPLKILEKNNINPLKINNKYRYGFNSRDLESFIAESDREPDSSVWYKVYNNDKGEENKESNEPSEELVREDDKKTPLITPDDENGKEPVNYNFDRWCKQDKLLITVSELKLIHSGFLLIVLLLTIWHLICVSTNYNKYEGYYDYRQFDPNNTNSIIQEGYSFTMPGSMIIKCILAYTFLCQLMVISLVCNELCIPMVSSVEYWDSRAKPFLFSWLVGFFTLLISFLVRNTRVGKHLFVIRVPLETCTIVKIRDLNKSSTEHDILNSMLDLFRNAITKIKLFFNIPDSIFKIPFEKYKVAKNCYVPVVTAESERFFYYHYVKYTYNNEESCFLDSSNRLNSYLMSTNLVQLMDNGGLTESESARRSEDIGPNEIPIEKLDFWTLLYREVSDPVFFMQLYLTTKSIYWRSYITAPIWGTTTLYTIYKKVKIIYDQQNDLYNLTTSSNQKYVTVLRENVTKNVMTRDLAVGDIVRVENDWEVPSDMIMLRGDAIVDESSITGESIPLKKRKLDLEKYSNYNLNMNIYDFIHTPTSGNTLSRHSSGNNIDKVMYKRDKTNTLPTPSNSINENLLKSGTKVISVLGNQETSVSAVAVVIATGVYTTKGKQIKGVLFPNQFRLKYDTQLPLVFLLTFIYALFCSYYQIRFLGWNMISIFYSIGTLSQVVPVWTSTIISISQSRACQRLSKSENIYCIAPSRIAVCGKLRVMCFDKTGTLTNNKLIFNGSKYFSEDTLMVLSPEKILENLNTNFQEDLFKILNTKEYVISLAVATCHSVWPSSTSEKFGNHVDKSMFECTGCVVDQYIDKTGKNRRYIKSSQNEKLVIEVINSFDFDYQKKLSSVVISIEVEGETRRIVFVKGAFENLSVCCNNELENLSVLSNNESSNGSYVLGLAYKVLEENSDYTDRNLMESNLQMISLLIFNNQVRPESKEVIQTLNEAMVRTVILTGDNIPASKYVARKCNMIQTQNSTIVEELDSQNNTNELVDERVCPVAIMNNNKIEWKYPFREDDEEKLFFSEEFSDISMTGDVFDYIENNWNEILARYRRFSTNESINQTKFEHFLMKIRIFARLNPNQKVRVINSFKRLGIITGMCGDGTNDCLALQASHAGISLTKGVSSMVSPFSSMTNKLESVIYLLREGRGSLVTCLACFKFMLLFGLMIAFVKVTLFRLCRGVMPEWGYLFIENAIMLLLSYTMALSRPSEKLRIRSPTSSLLGPLTLLSVGIISDNFEAPTVCFWLCYQVVNTALVFSFGGVFRESIHRNIGFSTVWLFINSFLTYLTLSKPTKLTCLFRINCTDEVSRATKIPILELLTTSASGLPFHGEHSHNVLPNNFKMAFLALNFINCVINCLIAKSFFSNSFLKRVRSSIGYKCSADRIKI</sequence>
<dbReference type="SFLD" id="SFLDS00003">
    <property type="entry name" value="Haloacid_Dehalogenase"/>
    <property type="match status" value="1"/>
</dbReference>
<dbReference type="SUPFAM" id="SSF56784">
    <property type="entry name" value="HAD-like"/>
    <property type="match status" value="1"/>
</dbReference>
<proteinExistence type="inferred from homology"/>
<evidence type="ECO:0000259" key="15">
    <source>
        <dbReference type="Pfam" id="PF00690"/>
    </source>
</evidence>
<dbReference type="Pfam" id="PF13246">
    <property type="entry name" value="Cation_ATPase"/>
    <property type="match status" value="1"/>
</dbReference>
<dbReference type="NCBIfam" id="TIGR01494">
    <property type="entry name" value="ATPase_P-type"/>
    <property type="match status" value="1"/>
</dbReference>
<feature type="transmembrane region" description="Helical" evidence="12">
    <location>
        <begin position="1238"/>
        <end position="1255"/>
    </location>
</feature>
<evidence type="ECO:0000256" key="2">
    <source>
        <dbReference type="ARBA" id="ARBA00006000"/>
    </source>
</evidence>
<dbReference type="InterPro" id="IPR006544">
    <property type="entry name" value="P-type_TPase_V"/>
</dbReference>
<dbReference type="InterPro" id="IPR008250">
    <property type="entry name" value="ATPase_P-typ_transduc_dom_A_sf"/>
</dbReference>
<evidence type="ECO:0000259" key="14">
    <source>
        <dbReference type="Pfam" id="PF00122"/>
    </source>
</evidence>
<feature type="transmembrane region" description="Helical" evidence="12">
    <location>
        <begin position="241"/>
        <end position="259"/>
    </location>
</feature>
<feature type="transmembrane region" description="Helical" evidence="12">
    <location>
        <begin position="1173"/>
        <end position="1193"/>
    </location>
</feature>
<dbReference type="InterPro" id="IPR001757">
    <property type="entry name" value="P_typ_ATPase"/>
</dbReference>
<keyword evidence="8" id="KW-1278">Translocase</keyword>
<evidence type="ECO:0000256" key="13">
    <source>
        <dbReference type="SAM" id="SignalP"/>
    </source>
</evidence>
<evidence type="ECO:0000256" key="12">
    <source>
        <dbReference type="SAM" id="Phobius"/>
    </source>
</evidence>
<keyword evidence="9 12" id="KW-1133">Transmembrane helix</keyword>
<dbReference type="GO" id="GO:0016887">
    <property type="term" value="F:ATP hydrolysis activity"/>
    <property type="evidence" value="ECO:0007669"/>
    <property type="project" value="InterPro"/>
</dbReference>
<evidence type="ECO:0000313" key="17">
    <source>
        <dbReference type="EMBL" id="SVP90205.1"/>
    </source>
</evidence>
<dbReference type="InterPro" id="IPR004014">
    <property type="entry name" value="ATPase_P-typ_cation-transptr_N"/>
</dbReference>
<organism evidence="16">
    <name type="scientific">Theileria annulata</name>
    <dbReference type="NCBI Taxonomy" id="5874"/>
    <lineage>
        <taxon>Eukaryota</taxon>
        <taxon>Sar</taxon>
        <taxon>Alveolata</taxon>
        <taxon>Apicomplexa</taxon>
        <taxon>Aconoidasida</taxon>
        <taxon>Piroplasmida</taxon>
        <taxon>Theileriidae</taxon>
        <taxon>Theileria</taxon>
    </lineage>
</organism>
<dbReference type="InterPro" id="IPR023299">
    <property type="entry name" value="ATPase_P-typ_cyto_dom_N"/>
</dbReference>
<dbReference type="SUPFAM" id="SSF81660">
    <property type="entry name" value="Metal cation-transporting ATPase, ATP-binding domain N"/>
    <property type="match status" value="1"/>
</dbReference>
<feature type="transmembrane region" description="Helical" evidence="12">
    <location>
        <begin position="205"/>
        <end position="229"/>
    </location>
</feature>
<evidence type="ECO:0000256" key="3">
    <source>
        <dbReference type="ARBA" id="ARBA00022692"/>
    </source>
</evidence>
<dbReference type="SFLD" id="SFLDF00027">
    <property type="entry name" value="p-type_atpase"/>
    <property type="match status" value="1"/>
</dbReference>
<protein>
    <submittedName>
        <fullName evidence="16">P-type ATPase, putative</fullName>
    </submittedName>
</protein>
<dbReference type="EMBL" id="UIVT01000001">
    <property type="protein sequence ID" value="SVP89063.1"/>
    <property type="molecule type" value="Genomic_DNA"/>
</dbReference>
<feature type="transmembrane region" description="Helical" evidence="12">
    <location>
        <begin position="1365"/>
        <end position="1386"/>
    </location>
</feature>
<dbReference type="Gene3D" id="3.40.50.1000">
    <property type="entry name" value="HAD superfamily/HAD-like"/>
    <property type="match status" value="1"/>
</dbReference>
<keyword evidence="3 12" id="KW-0812">Transmembrane</keyword>
<dbReference type="SFLD" id="SFLDG00002">
    <property type="entry name" value="C1.7:_P-type_atpase_like"/>
    <property type="match status" value="1"/>
</dbReference>
<keyword evidence="7" id="KW-0460">Magnesium</keyword>
<dbReference type="GO" id="GO:0046872">
    <property type="term" value="F:metal ion binding"/>
    <property type="evidence" value="ECO:0007669"/>
    <property type="project" value="UniProtKB-KW"/>
</dbReference>
<dbReference type="EMBL" id="UIVS01000001">
    <property type="protein sequence ID" value="SVP90205.1"/>
    <property type="molecule type" value="Genomic_DNA"/>
</dbReference>
<dbReference type="Pfam" id="PF00690">
    <property type="entry name" value="Cation_ATPase_N"/>
    <property type="match status" value="1"/>
</dbReference>
<dbReference type="InterPro" id="IPR023298">
    <property type="entry name" value="ATPase_P-typ_TM_dom_sf"/>
</dbReference>
<keyword evidence="10 12" id="KW-0472">Membrane</keyword>
<dbReference type="Gene3D" id="3.40.1110.10">
    <property type="entry name" value="Calcium-transporting ATPase, cytoplasmic domain N"/>
    <property type="match status" value="1"/>
</dbReference>